<evidence type="ECO:0008006" key="4">
    <source>
        <dbReference type="Google" id="ProtNLM"/>
    </source>
</evidence>
<feature type="transmembrane region" description="Helical" evidence="1">
    <location>
        <begin position="268"/>
        <end position="288"/>
    </location>
</feature>
<dbReference type="Pfam" id="PF09577">
    <property type="entry name" value="Spore_YpjB"/>
    <property type="match status" value="1"/>
</dbReference>
<reference evidence="2 3" key="1">
    <citation type="submission" date="2020-01" db="EMBL/GenBank/DDBJ databases">
        <title>Paenibacillus soybeanensis sp. nov. isolated from the nodules of soybean (Glycine max(L.) Merr).</title>
        <authorList>
            <person name="Wang H."/>
        </authorList>
    </citation>
    <scope>NUCLEOTIDE SEQUENCE [LARGE SCALE GENOMIC DNA]</scope>
    <source>
        <strain evidence="2 3">T1</strain>
    </source>
</reference>
<gene>
    <name evidence="2" type="ORF">GT019_01595</name>
</gene>
<organism evidence="2 3">
    <name type="scientific">Paenibacillus glycinis</name>
    <dbReference type="NCBI Taxonomy" id="2697035"/>
    <lineage>
        <taxon>Bacteria</taxon>
        <taxon>Bacillati</taxon>
        <taxon>Bacillota</taxon>
        <taxon>Bacilli</taxon>
        <taxon>Bacillales</taxon>
        <taxon>Paenibacillaceae</taxon>
        <taxon>Paenibacillus</taxon>
    </lineage>
</organism>
<evidence type="ECO:0000256" key="1">
    <source>
        <dbReference type="SAM" id="Phobius"/>
    </source>
</evidence>
<name>A0ABW9XJB3_9BACL</name>
<evidence type="ECO:0000313" key="3">
    <source>
        <dbReference type="Proteomes" id="UP000665561"/>
    </source>
</evidence>
<evidence type="ECO:0000313" key="2">
    <source>
        <dbReference type="EMBL" id="NBD22559.1"/>
    </source>
</evidence>
<dbReference type="EMBL" id="JAAAMV010000001">
    <property type="protein sequence ID" value="NBD22559.1"/>
    <property type="molecule type" value="Genomic_DNA"/>
</dbReference>
<keyword evidence="3" id="KW-1185">Reference proteome</keyword>
<comment type="caution">
    <text evidence="2">The sequence shown here is derived from an EMBL/GenBank/DDBJ whole genome shotgun (WGS) entry which is preliminary data.</text>
</comment>
<accession>A0ABW9XJB3</accession>
<protein>
    <recommendedName>
        <fullName evidence="4">Sporulation protein</fullName>
    </recommendedName>
</protein>
<dbReference type="InterPro" id="IPR014231">
    <property type="entry name" value="Spore_YpjB"/>
</dbReference>
<keyword evidence="1" id="KW-0472">Membrane</keyword>
<keyword evidence="1" id="KW-0812">Transmembrane</keyword>
<keyword evidence="1" id="KW-1133">Transmembrane helix</keyword>
<proteinExistence type="predicted"/>
<sequence>MKALSSIIALVCAGFVLVLASGCSLNSKPFSVLNAQSEPVGVGAAKADASLEQLSSWSDALYSAANQSNRQEAYLLLQRIEGLAALPDVRKSGTPVGWQAFDLSVKAAKKAMPQRGTTTLWYTETARLKLASDAVFRPEAPLWLQYEGVLKDDAQRIRATWQSQSEDRAMAAEASIGIYSEHLARLEVAALMQRDAGRIEAVQERIAYLQAAVQGAETGQLRPEAVTVALESLAAAANDLFRDPDQVGEAAVAEAIPPGVTVGQQREGAMLIGEMFIAAFVMAVLGFAGWRKYRGQDKVVPFSRNKFH</sequence>
<dbReference type="RefSeq" id="WP_161740512.1">
    <property type="nucleotide sequence ID" value="NZ_JAAAMV010000001.1"/>
</dbReference>
<dbReference type="PROSITE" id="PS51257">
    <property type="entry name" value="PROKAR_LIPOPROTEIN"/>
    <property type="match status" value="1"/>
</dbReference>
<dbReference type="Proteomes" id="UP000665561">
    <property type="component" value="Unassembled WGS sequence"/>
</dbReference>